<dbReference type="Proteomes" id="UP001156703">
    <property type="component" value="Unassembled WGS sequence"/>
</dbReference>
<protein>
    <submittedName>
        <fullName evidence="2">Uncharacterized protein</fullName>
    </submittedName>
</protein>
<accession>A0ABQ5Z4Q2</accession>
<organism evidence="2 3">
    <name type="scientific">Sphingomonas astaxanthinifaciens DSM 22298</name>
    <dbReference type="NCBI Taxonomy" id="1123267"/>
    <lineage>
        <taxon>Bacteria</taxon>
        <taxon>Pseudomonadati</taxon>
        <taxon>Pseudomonadota</taxon>
        <taxon>Alphaproteobacteria</taxon>
        <taxon>Sphingomonadales</taxon>
        <taxon>Sphingomonadaceae</taxon>
        <taxon>Sphingomonas</taxon>
    </lineage>
</organism>
<feature type="signal peptide" evidence="1">
    <location>
        <begin position="1"/>
        <end position="26"/>
    </location>
</feature>
<name>A0ABQ5Z4Q2_9SPHN</name>
<evidence type="ECO:0000313" key="2">
    <source>
        <dbReference type="EMBL" id="GLR46982.1"/>
    </source>
</evidence>
<keyword evidence="1" id="KW-0732">Signal</keyword>
<reference evidence="3" key="1">
    <citation type="journal article" date="2019" name="Int. J. Syst. Evol. Microbiol.">
        <title>The Global Catalogue of Microorganisms (GCM) 10K type strain sequencing project: providing services to taxonomists for standard genome sequencing and annotation.</title>
        <authorList>
            <consortium name="The Broad Institute Genomics Platform"/>
            <consortium name="The Broad Institute Genome Sequencing Center for Infectious Disease"/>
            <person name="Wu L."/>
            <person name="Ma J."/>
        </authorList>
    </citation>
    <scope>NUCLEOTIDE SEQUENCE [LARGE SCALE GENOMIC DNA]</scope>
    <source>
        <strain evidence="3">NBRC 102146</strain>
    </source>
</reference>
<sequence>MKTIVIGGLAAALSATALASPASAQATDTCAIIVRPAAKPTSVGEDFDAVKRVDQDLRDYAAAAGKPLDWLTPERQLALIQQLPLAALLQVNAGTISADPQPITRQEAVGARPRPGDGCAVEVLIPQVILERGGLAQRSLRIFGVVRRYPAAGEEKRFSGFTAAPMPGFKMKEPGDLPAATSLVETSFKQAVEKLLASSSRPPKK</sequence>
<comment type="caution">
    <text evidence="2">The sequence shown here is derived from an EMBL/GenBank/DDBJ whole genome shotgun (WGS) entry which is preliminary data.</text>
</comment>
<gene>
    <name evidence="2" type="ORF">GCM10007925_06930</name>
</gene>
<evidence type="ECO:0000256" key="1">
    <source>
        <dbReference type="SAM" id="SignalP"/>
    </source>
</evidence>
<dbReference type="RefSeq" id="WP_029942058.1">
    <property type="nucleotide sequence ID" value="NZ_BSOO01000004.1"/>
</dbReference>
<feature type="chain" id="PRO_5045241623" evidence="1">
    <location>
        <begin position="27"/>
        <end position="205"/>
    </location>
</feature>
<evidence type="ECO:0000313" key="3">
    <source>
        <dbReference type="Proteomes" id="UP001156703"/>
    </source>
</evidence>
<dbReference type="EMBL" id="BSOO01000004">
    <property type="protein sequence ID" value="GLR46982.1"/>
    <property type="molecule type" value="Genomic_DNA"/>
</dbReference>
<proteinExistence type="predicted"/>
<keyword evidence="3" id="KW-1185">Reference proteome</keyword>